<dbReference type="InterPro" id="IPR036388">
    <property type="entry name" value="WH-like_DNA-bd_sf"/>
</dbReference>
<evidence type="ECO:0000313" key="1">
    <source>
        <dbReference type="EMBL" id="CAI9621466.1"/>
    </source>
</evidence>
<proteinExistence type="predicted"/>
<dbReference type="EMBL" id="CATNWA010021134">
    <property type="protein sequence ID" value="CAI9621466.1"/>
    <property type="molecule type" value="Genomic_DNA"/>
</dbReference>
<name>A0ABN9HNC6_9NEOB</name>
<protein>
    <submittedName>
        <fullName evidence="1">Uncharacterized protein</fullName>
    </submittedName>
</protein>
<evidence type="ECO:0000313" key="2">
    <source>
        <dbReference type="Proteomes" id="UP001162483"/>
    </source>
</evidence>
<reference evidence="1" key="1">
    <citation type="submission" date="2023-05" db="EMBL/GenBank/DDBJ databases">
        <authorList>
            <person name="Stuckert A."/>
        </authorList>
    </citation>
    <scope>NUCLEOTIDE SEQUENCE</scope>
</reference>
<dbReference type="Proteomes" id="UP001162483">
    <property type="component" value="Unassembled WGS sequence"/>
</dbReference>
<sequence>MQTASTNICERMGHSPEHSEFKHGTVIDCHLCNNSIRKIPLPVNIPWSTVGGIITKWKQLSHEVPPLDARAVKMGSLE</sequence>
<comment type="caution">
    <text evidence="1">The sequence shown here is derived from an EMBL/GenBank/DDBJ whole genome shotgun (WGS) entry which is preliminary data.</text>
</comment>
<accession>A0ABN9HNC6</accession>
<keyword evidence="2" id="KW-1185">Reference proteome</keyword>
<gene>
    <name evidence="1" type="ORF">SPARVUS_LOCUS16147250</name>
</gene>
<organism evidence="1 2">
    <name type="scientific">Staurois parvus</name>
    <dbReference type="NCBI Taxonomy" id="386267"/>
    <lineage>
        <taxon>Eukaryota</taxon>
        <taxon>Metazoa</taxon>
        <taxon>Chordata</taxon>
        <taxon>Craniata</taxon>
        <taxon>Vertebrata</taxon>
        <taxon>Euteleostomi</taxon>
        <taxon>Amphibia</taxon>
        <taxon>Batrachia</taxon>
        <taxon>Anura</taxon>
        <taxon>Neobatrachia</taxon>
        <taxon>Ranoidea</taxon>
        <taxon>Ranidae</taxon>
        <taxon>Staurois</taxon>
    </lineage>
</organism>
<dbReference type="Gene3D" id="1.10.10.10">
    <property type="entry name" value="Winged helix-like DNA-binding domain superfamily/Winged helix DNA-binding domain"/>
    <property type="match status" value="1"/>
</dbReference>